<proteinExistence type="predicted"/>
<dbReference type="EMBL" id="QOZG01000001">
    <property type="protein sequence ID" value="RCS25257.1"/>
    <property type="molecule type" value="Genomic_DNA"/>
</dbReference>
<gene>
    <name evidence="1" type="ORF">DUT91_00035</name>
</gene>
<protein>
    <submittedName>
        <fullName evidence="1">Uncharacterized protein</fullName>
    </submittedName>
</protein>
<dbReference type="AlphaFoldDB" id="A0A368K7A3"/>
<organism evidence="1 2">
    <name type="scientific">Phyllobacterium salinisoli</name>
    <dbReference type="NCBI Taxonomy" id="1899321"/>
    <lineage>
        <taxon>Bacteria</taxon>
        <taxon>Pseudomonadati</taxon>
        <taxon>Pseudomonadota</taxon>
        <taxon>Alphaproteobacteria</taxon>
        <taxon>Hyphomicrobiales</taxon>
        <taxon>Phyllobacteriaceae</taxon>
        <taxon>Phyllobacterium</taxon>
    </lineage>
</organism>
<evidence type="ECO:0000313" key="2">
    <source>
        <dbReference type="Proteomes" id="UP000253420"/>
    </source>
</evidence>
<evidence type="ECO:0000313" key="1">
    <source>
        <dbReference type="EMBL" id="RCS25257.1"/>
    </source>
</evidence>
<sequence length="160" mass="18406">MDATAARSVLRDAYLVRRDLCDAVEEQNIQRVRIVWVTSLTLLRSVGHVLAKVDSKRSKWIGDASAHQFAALKVARFENVIYWEFIENERNLVLKEYASSIIDRCAQQDHGRRAVLRDILIGIDLYTPQAACDAAFLWWERYLERVESLAAMLRRANLTG</sequence>
<name>A0A368K7A3_9HYPH</name>
<reference evidence="1 2" key="1">
    <citation type="submission" date="2018-07" db="EMBL/GenBank/DDBJ databases">
        <title>The draft genome of Phyllobacterium salinisoli.</title>
        <authorList>
            <person name="Liu L."/>
            <person name="Li L."/>
            <person name="Zhang X."/>
            <person name="Liang L."/>
        </authorList>
    </citation>
    <scope>NUCLEOTIDE SEQUENCE [LARGE SCALE GENOMIC DNA]</scope>
    <source>
        <strain evidence="1 2">LLAN61</strain>
    </source>
</reference>
<comment type="caution">
    <text evidence="1">The sequence shown here is derived from an EMBL/GenBank/DDBJ whole genome shotgun (WGS) entry which is preliminary data.</text>
</comment>
<accession>A0A368K7A3</accession>
<keyword evidence="2" id="KW-1185">Reference proteome</keyword>
<dbReference type="Proteomes" id="UP000253420">
    <property type="component" value="Unassembled WGS sequence"/>
</dbReference>